<feature type="transmembrane region" description="Helical" evidence="7">
    <location>
        <begin position="60"/>
        <end position="81"/>
    </location>
</feature>
<dbReference type="InterPro" id="IPR052337">
    <property type="entry name" value="SAT4-like"/>
</dbReference>
<accession>A0A3A2ZX85</accession>
<dbReference type="GO" id="GO:0016020">
    <property type="term" value="C:membrane"/>
    <property type="evidence" value="ECO:0007669"/>
    <property type="project" value="UniProtKB-SubCell"/>
</dbReference>
<feature type="compositionally biased region" description="Polar residues" evidence="6">
    <location>
        <begin position="314"/>
        <end position="330"/>
    </location>
</feature>
<gene>
    <name evidence="9" type="ORF">PHISCL_05073</name>
</gene>
<feature type="transmembrane region" description="Helical" evidence="7">
    <location>
        <begin position="27"/>
        <end position="48"/>
    </location>
</feature>
<keyword evidence="10" id="KW-1185">Reference proteome</keyword>
<comment type="subcellular location">
    <subcellularLocation>
        <location evidence="1">Membrane</location>
        <topology evidence="1">Multi-pass membrane protein</topology>
    </subcellularLocation>
</comment>
<sequence length="420" mass="46767">MQLPPPSVLKAFPEPNYVNPHTRGPGVLIVNIVMLCLAFVVTCLRLYTRLKITTSPGLDDALIIFAMGFAIAMCTVNSLAAERHGWSRHIWDIPPTWLPTLQKYNLTFQVLFSWASTLTKLSLLWFCRRLLGTGSKGGYRLYNWCYIGGLAFVALCCILFTFIDIFQCSPVKAYWEVNPKYPHSCMNGGAIVFAASVVNIFTDFLATVLPMPLIWSLKLPTRQRLAVISIFGLGILVNVAGTCRTVYVYKSMLDSYDQTWMGWPVLVSAAVEINIGLICASAPALRPLIAFFLPRLLQSTQKYGRSNNRKSLSKLRSSTGPSKHSQYVTDSRSHGKDPLDRFEVLRTVELETWSESRIPGQDTGHAYDVTSQHNRLGSSDGSLEQNNDRMVYTAPGSSKSSDTIIHGITTDSPFTDKHPV</sequence>
<keyword evidence="4 7" id="KW-0472">Membrane</keyword>
<feature type="domain" description="Rhodopsin" evidence="8">
    <location>
        <begin position="44"/>
        <end position="290"/>
    </location>
</feature>
<dbReference type="Pfam" id="PF20684">
    <property type="entry name" value="Fung_rhodopsin"/>
    <property type="match status" value="1"/>
</dbReference>
<dbReference type="EMBL" id="MVGC01000160">
    <property type="protein sequence ID" value="RJE22605.1"/>
    <property type="molecule type" value="Genomic_DNA"/>
</dbReference>
<feature type="transmembrane region" description="Helical" evidence="7">
    <location>
        <begin position="261"/>
        <end position="285"/>
    </location>
</feature>
<feature type="compositionally biased region" description="Polar residues" evidence="6">
    <location>
        <begin position="395"/>
        <end position="413"/>
    </location>
</feature>
<feature type="transmembrane region" description="Helical" evidence="7">
    <location>
        <begin position="146"/>
        <end position="166"/>
    </location>
</feature>
<protein>
    <submittedName>
        <fullName evidence="9">Integral membrane protein</fullName>
    </submittedName>
</protein>
<comment type="caution">
    <text evidence="9">The sequence shown here is derived from an EMBL/GenBank/DDBJ whole genome shotgun (WGS) entry which is preliminary data.</text>
</comment>
<keyword evidence="2 7" id="KW-0812">Transmembrane</keyword>
<evidence type="ECO:0000256" key="7">
    <source>
        <dbReference type="SAM" id="Phobius"/>
    </source>
</evidence>
<evidence type="ECO:0000256" key="4">
    <source>
        <dbReference type="ARBA" id="ARBA00023136"/>
    </source>
</evidence>
<feature type="region of interest" description="Disordered" evidence="6">
    <location>
        <begin position="359"/>
        <end position="420"/>
    </location>
</feature>
<dbReference type="OrthoDB" id="4525788at2759"/>
<organism evidence="9 10">
    <name type="scientific">Aspergillus sclerotialis</name>
    <dbReference type="NCBI Taxonomy" id="2070753"/>
    <lineage>
        <taxon>Eukaryota</taxon>
        <taxon>Fungi</taxon>
        <taxon>Dikarya</taxon>
        <taxon>Ascomycota</taxon>
        <taxon>Pezizomycotina</taxon>
        <taxon>Eurotiomycetes</taxon>
        <taxon>Eurotiomycetidae</taxon>
        <taxon>Eurotiales</taxon>
        <taxon>Aspergillaceae</taxon>
        <taxon>Aspergillus</taxon>
        <taxon>Aspergillus subgen. Polypaecilum</taxon>
    </lineage>
</organism>
<name>A0A3A2ZX85_9EURO</name>
<dbReference type="PANTHER" id="PTHR33048:SF129">
    <property type="entry name" value="INTEGRAL MEMBRANE PROTEIN-RELATED"/>
    <property type="match status" value="1"/>
</dbReference>
<evidence type="ECO:0000256" key="5">
    <source>
        <dbReference type="ARBA" id="ARBA00038359"/>
    </source>
</evidence>
<evidence type="ECO:0000313" key="9">
    <source>
        <dbReference type="EMBL" id="RJE22605.1"/>
    </source>
</evidence>
<dbReference type="PANTHER" id="PTHR33048">
    <property type="entry name" value="PTH11-LIKE INTEGRAL MEMBRANE PROTEIN (AFU_ORTHOLOGUE AFUA_5G11245)"/>
    <property type="match status" value="1"/>
</dbReference>
<reference evidence="10" key="1">
    <citation type="submission" date="2017-02" db="EMBL/GenBank/DDBJ databases">
        <authorList>
            <person name="Tafer H."/>
            <person name="Lopandic K."/>
        </authorList>
    </citation>
    <scope>NUCLEOTIDE SEQUENCE [LARGE SCALE GENOMIC DNA]</scope>
    <source>
        <strain evidence="10">CBS 366.77</strain>
    </source>
</reference>
<dbReference type="AlphaFoldDB" id="A0A3A2ZX85"/>
<proteinExistence type="inferred from homology"/>
<comment type="similarity">
    <text evidence="5">Belongs to the SAT4 family.</text>
</comment>
<evidence type="ECO:0000259" key="8">
    <source>
        <dbReference type="Pfam" id="PF20684"/>
    </source>
</evidence>
<dbReference type="STRING" id="2070753.A0A3A2ZX85"/>
<feature type="transmembrane region" description="Helical" evidence="7">
    <location>
        <begin position="225"/>
        <end position="249"/>
    </location>
</feature>
<feature type="transmembrane region" description="Helical" evidence="7">
    <location>
        <begin position="106"/>
        <end position="126"/>
    </location>
</feature>
<evidence type="ECO:0000313" key="10">
    <source>
        <dbReference type="Proteomes" id="UP000266188"/>
    </source>
</evidence>
<keyword evidence="3 7" id="KW-1133">Transmembrane helix</keyword>
<dbReference type="Proteomes" id="UP000266188">
    <property type="component" value="Unassembled WGS sequence"/>
</dbReference>
<dbReference type="InterPro" id="IPR049326">
    <property type="entry name" value="Rhodopsin_dom_fungi"/>
</dbReference>
<feature type="region of interest" description="Disordered" evidence="6">
    <location>
        <begin position="304"/>
        <end position="336"/>
    </location>
</feature>
<evidence type="ECO:0000256" key="6">
    <source>
        <dbReference type="SAM" id="MobiDB-lite"/>
    </source>
</evidence>
<evidence type="ECO:0000256" key="2">
    <source>
        <dbReference type="ARBA" id="ARBA00022692"/>
    </source>
</evidence>
<evidence type="ECO:0000256" key="3">
    <source>
        <dbReference type="ARBA" id="ARBA00022989"/>
    </source>
</evidence>
<evidence type="ECO:0000256" key="1">
    <source>
        <dbReference type="ARBA" id="ARBA00004141"/>
    </source>
</evidence>
<feature type="compositionally biased region" description="Polar residues" evidence="6">
    <location>
        <begin position="369"/>
        <end position="385"/>
    </location>
</feature>
<feature type="transmembrane region" description="Helical" evidence="7">
    <location>
        <begin position="186"/>
        <end position="213"/>
    </location>
</feature>